<sequence length="34" mass="3849">MNESVIIKTSEYFKKKGVILPTVSELCNPHSINE</sequence>
<dbReference type="AlphaFoldDB" id="A0A382CJR5"/>
<name>A0A382CJR5_9ZZZZ</name>
<dbReference type="EMBL" id="UINC01034549">
    <property type="protein sequence ID" value="SVB25567.1"/>
    <property type="molecule type" value="Genomic_DNA"/>
</dbReference>
<evidence type="ECO:0000313" key="1">
    <source>
        <dbReference type="EMBL" id="SVB25567.1"/>
    </source>
</evidence>
<reference evidence="1" key="1">
    <citation type="submission" date="2018-05" db="EMBL/GenBank/DDBJ databases">
        <authorList>
            <person name="Lanie J.A."/>
            <person name="Ng W.-L."/>
            <person name="Kazmierczak K.M."/>
            <person name="Andrzejewski T.M."/>
            <person name="Davidsen T.M."/>
            <person name="Wayne K.J."/>
            <person name="Tettelin H."/>
            <person name="Glass J.I."/>
            <person name="Rusch D."/>
            <person name="Podicherti R."/>
            <person name="Tsui H.-C.T."/>
            <person name="Winkler M.E."/>
        </authorList>
    </citation>
    <scope>NUCLEOTIDE SEQUENCE</scope>
</reference>
<organism evidence="1">
    <name type="scientific">marine metagenome</name>
    <dbReference type="NCBI Taxonomy" id="408172"/>
    <lineage>
        <taxon>unclassified sequences</taxon>
        <taxon>metagenomes</taxon>
        <taxon>ecological metagenomes</taxon>
    </lineage>
</organism>
<accession>A0A382CJR5</accession>
<proteinExistence type="predicted"/>
<gene>
    <name evidence="1" type="ORF">METZ01_LOCUS178421</name>
</gene>
<feature type="non-terminal residue" evidence="1">
    <location>
        <position position="34"/>
    </location>
</feature>
<protein>
    <submittedName>
        <fullName evidence="1">Uncharacterized protein</fullName>
    </submittedName>
</protein>